<evidence type="ECO:0000313" key="7">
    <source>
        <dbReference type="EMBL" id="GAA0171149.1"/>
    </source>
</evidence>
<dbReference type="PROSITE" id="PS01031">
    <property type="entry name" value="SHSP"/>
    <property type="match status" value="1"/>
</dbReference>
<keyword evidence="8" id="KW-1185">Reference proteome</keyword>
<dbReference type="EMBL" id="BAABME010007551">
    <property type="protein sequence ID" value="GAA0171149.1"/>
    <property type="molecule type" value="Genomic_DNA"/>
</dbReference>
<dbReference type="SUPFAM" id="SSF49764">
    <property type="entry name" value="HSP20-like chaperones"/>
    <property type="match status" value="1"/>
</dbReference>
<dbReference type="AlphaFoldDB" id="A0AAV3R435"/>
<feature type="compositionally biased region" description="Basic residues" evidence="5">
    <location>
        <begin position="1"/>
        <end position="13"/>
    </location>
</feature>
<comment type="caution">
    <text evidence="7">The sequence shown here is derived from an EMBL/GenBank/DDBJ whole genome shotgun (WGS) entry which is preliminary data.</text>
</comment>
<keyword evidence="2" id="KW-0346">Stress response</keyword>
<feature type="compositionally biased region" description="Low complexity" evidence="5">
    <location>
        <begin position="14"/>
        <end position="31"/>
    </location>
</feature>
<feature type="region of interest" description="Disordered" evidence="5">
    <location>
        <begin position="1"/>
        <end position="32"/>
    </location>
</feature>
<evidence type="ECO:0000256" key="3">
    <source>
        <dbReference type="PROSITE-ProRule" id="PRU00285"/>
    </source>
</evidence>
<evidence type="ECO:0000256" key="1">
    <source>
        <dbReference type="ARBA" id="ARBA00022946"/>
    </source>
</evidence>
<protein>
    <recommendedName>
        <fullName evidence="6">SHSP domain-containing protein</fullName>
    </recommendedName>
</protein>
<dbReference type="Gene3D" id="2.60.40.790">
    <property type="match status" value="1"/>
</dbReference>
<dbReference type="InterPro" id="IPR044656">
    <property type="entry name" value="HSP14.7/HSP23.5/HSP23.6-like"/>
</dbReference>
<dbReference type="PANTHER" id="PTHR46991">
    <property type="entry name" value="23.5 KDA HEAT SHOCK PROTEIN, MITOCHONDRIAL"/>
    <property type="match status" value="1"/>
</dbReference>
<accession>A0AAV3R435</accession>
<dbReference type="InterPro" id="IPR002068">
    <property type="entry name" value="A-crystallin/Hsp20_dom"/>
</dbReference>
<sequence length="318" mass="35241">MAPKKCKKNKTKKGNSTTSSSNDIGSSSSSSPFCLEVSNTPLPQVLHGGPYQTNPYQFDGPRNAFEAKTVKEGFYVRVDMPGVEKDLVEVNFEDNKLSFSGKAPQITPYESGPRNYHGVIKFSCESVEVSEIKLETNDGVLRMVLVGSGFPPDFYAASTHFKRRRITDHFESMELLTSAMNQMMVSVEKFVLFDQPVKYVGMYPFQVDGAKGTYEIRGMGSYCFYRLDMPDVGTEGLTLRMKDRCVSYGGTGVKASEYDESKRLYAGNFAMECPCACSLVDMHGDITDGVLRLLIKKEKDEPTERTGNTCSSEAGSRS</sequence>
<dbReference type="CDD" id="cd00298">
    <property type="entry name" value="ACD_sHsps_p23-like"/>
    <property type="match status" value="1"/>
</dbReference>
<organism evidence="7 8">
    <name type="scientific">Lithospermum erythrorhizon</name>
    <name type="common">Purple gromwell</name>
    <name type="synonym">Lithospermum officinale var. erythrorhizon</name>
    <dbReference type="NCBI Taxonomy" id="34254"/>
    <lineage>
        <taxon>Eukaryota</taxon>
        <taxon>Viridiplantae</taxon>
        <taxon>Streptophyta</taxon>
        <taxon>Embryophyta</taxon>
        <taxon>Tracheophyta</taxon>
        <taxon>Spermatophyta</taxon>
        <taxon>Magnoliopsida</taxon>
        <taxon>eudicotyledons</taxon>
        <taxon>Gunneridae</taxon>
        <taxon>Pentapetalae</taxon>
        <taxon>asterids</taxon>
        <taxon>lamiids</taxon>
        <taxon>Boraginales</taxon>
        <taxon>Boraginaceae</taxon>
        <taxon>Boraginoideae</taxon>
        <taxon>Lithospermeae</taxon>
        <taxon>Lithospermum</taxon>
    </lineage>
</organism>
<evidence type="ECO:0000259" key="6">
    <source>
        <dbReference type="PROSITE" id="PS01031"/>
    </source>
</evidence>
<evidence type="ECO:0000313" key="8">
    <source>
        <dbReference type="Proteomes" id="UP001454036"/>
    </source>
</evidence>
<dbReference type="Pfam" id="PF00011">
    <property type="entry name" value="HSP20"/>
    <property type="match status" value="1"/>
</dbReference>
<dbReference type="Proteomes" id="UP001454036">
    <property type="component" value="Unassembled WGS sequence"/>
</dbReference>
<evidence type="ECO:0000256" key="2">
    <source>
        <dbReference type="ARBA" id="ARBA00023016"/>
    </source>
</evidence>
<name>A0AAV3R435_LITER</name>
<reference evidence="7 8" key="1">
    <citation type="submission" date="2024-01" db="EMBL/GenBank/DDBJ databases">
        <title>The complete chloroplast genome sequence of Lithospermum erythrorhizon: insights into the phylogenetic relationship among Boraginaceae species and the maternal lineages of purple gromwells.</title>
        <authorList>
            <person name="Okada T."/>
            <person name="Watanabe K."/>
        </authorList>
    </citation>
    <scope>NUCLEOTIDE SEQUENCE [LARGE SCALE GENOMIC DNA]</scope>
</reference>
<dbReference type="PANTHER" id="PTHR46991:SF11">
    <property type="entry name" value="SMALL HEAT SHOCK PROTEIN HSPF"/>
    <property type="match status" value="1"/>
</dbReference>
<keyword evidence="1" id="KW-0809">Transit peptide</keyword>
<feature type="domain" description="SHSP" evidence="6">
    <location>
        <begin position="56"/>
        <end position="162"/>
    </location>
</feature>
<evidence type="ECO:0000256" key="4">
    <source>
        <dbReference type="RuleBase" id="RU003616"/>
    </source>
</evidence>
<gene>
    <name evidence="7" type="ORF">LIER_25253</name>
</gene>
<comment type="similarity">
    <text evidence="3 4">Belongs to the small heat shock protein (HSP20) family.</text>
</comment>
<evidence type="ECO:0000256" key="5">
    <source>
        <dbReference type="SAM" id="MobiDB-lite"/>
    </source>
</evidence>
<dbReference type="InterPro" id="IPR008978">
    <property type="entry name" value="HSP20-like_chaperone"/>
</dbReference>
<proteinExistence type="inferred from homology"/>